<keyword evidence="3" id="KW-1185">Reference proteome</keyword>
<evidence type="ECO:0000313" key="3">
    <source>
        <dbReference type="Proteomes" id="UP001461960"/>
    </source>
</evidence>
<gene>
    <name evidence="2" type="ORF">AAIR29_09100</name>
</gene>
<comment type="caution">
    <text evidence="2">The sequence shown here is derived from an EMBL/GenBank/DDBJ whole genome shotgun (WGS) entry which is preliminary data.</text>
</comment>
<feature type="region of interest" description="Disordered" evidence="1">
    <location>
        <begin position="35"/>
        <end position="58"/>
    </location>
</feature>
<name>A0ABU9XBT6_9GAMM</name>
<sequence>MDKSKQNMDKQEQEIEKLAEDINPSKDVIPDSIAEATTVPLDDDELGGNATEADIKNK</sequence>
<proteinExistence type="predicted"/>
<evidence type="ECO:0000256" key="1">
    <source>
        <dbReference type="SAM" id="MobiDB-lite"/>
    </source>
</evidence>
<dbReference type="Proteomes" id="UP001461960">
    <property type="component" value="Unassembled WGS sequence"/>
</dbReference>
<dbReference type="RefSeq" id="WP_299218725.1">
    <property type="nucleotide sequence ID" value="NZ_JBDGHN010000005.1"/>
</dbReference>
<reference evidence="2 3" key="1">
    <citation type="submission" date="2024-05" db="EMBL/GenBank/DDBJ databases">
        <authorList>
            <person name="Kim H.-Y."/>
            <person name="Kim E."/>
            <person name="Cai Y."/>
            <person name="Yang S.-M."/>
            <person name="Lee W."/>
        </authorList>
    </citation>
    <scope>NUCLEOTIDE SEQUENCE [LARGE SCALE GENOMIC DNA]</scope>
    <source>
        <strain evidence="2 3">FBL11</strain>
    </source>
</reference>
<evidence type="ECO:0000313" key="2">
    <source>
        <dbReference type="EMBL" id="MEN2751787.1"/>
    </source>
</evidence>
<protein>
    <submittedName>
        <fullName evidence="2">Uncharacterized protein</fullName>
    </submittedName>
</protein>
<accession>A0ABU9XBT6</accession>
<dbReference type="EMBL" id="JBDGHN010000005">
    <property type="protein sequence ID" value="MEN2751787.1"/>
    <property type="molecule type" value="Genomic_DNA"/>
</dbReference>
<organism evidence="2 3">
    <name type="scientific">Psychrobacter saeujeotis</name>
    <dbReference type="NCBI Taxonomy" id="3143436"/>
    <lineage>
        <taxon>Bacteria</taxon>
        <taxon>Pseudomonadati</taxon>
        <taxon>Pseudomonadota</taxon>
        <taxon>Gammaproteobacteria</taxon>
        <taxon>Moraxellales</taxon>
        <taxon>Moraxellaceae</taxon>
        <taxon>Psychrobacter</taxon>
    </lineage>
</organism>